<evidence type="ECO:0000256" key="3">
    <source>
        <dbReference type="ARBA" id="ARBA00022741"/>
    </source>
</evidence>
<organism evidence="8 9">
    <name type="scientific">Prorocentrum cordatum</name>
    <dbReference type="NCBI Taxonomy" id="2364126"/>
    <lineage>
        <taxon>Eukaryota</taxon>
        <taxon>Sar</taxon>
        <taxon>Alveolata</taxon>
        <taxon>Dinophyceae</taxon>
        <taxon>Prorocentrales</taxon>
        <taxon>Prorocentraceae</taxon>
        <taxon>Prorocentrum</taxon>
    </lineage>
</organism>
<gene>
    <name evidence="8" type="ORF">PCOR1329_LOCUS79926</name>
</gene>
<proteinExistence type="predicted"/>
<dbReference type="InterPro" id="IPR011009">
    <property type="entry name" value="Kinase-like_dom_sf"/>
</dbReference>
<keyword evidence="4" id="KW-0418">Kinase</keyword>
<evidence type="ECO:0008006" key="10">
    <source>
        <dbReference type="Google" id="ProtNLM"/>
    </source>
</evidence>
<evidence type="ECO:0000256" key="6">
    <source>
        <dbReference type="PROSITE-ProRule" id="PRU10141"/>
    </source>
</evidence>
<name>A0ABN9XYS0_9DINO</name>
<dbReference type="InterPro" id="IPR051175">
    <property type="entry name" value="CLK_kinases"/>
</dbReference>
<sequence length="208" mass="23348">ACRGGPGRRAATCPYGGARPAMARDRSGGSRSRRRREPRPARGGSRSRSRLCRERKARKRDKEKAVPHFSWKPGMCLGTNDRYVVEQFLGDGTFGRVLGCKDSVAQDYVAVKVVKGVKRYCEHAEAEVEILQEIQRLDPRRESLCVEMLDSFLHAERCAPFCSSPWLSLFPRLCQMAVVHDAPGFAAVECRQTVLSLHPLAWCGFRVL</sequence>
<evidence type="ECO:0000313" key="8">
    <source>
        <dbReference type="EMBL" id="CAK0903677.1"/>
    </source>
</evidence>
<protein>
    <recommendedName>
        <fullName evidence="10">Protein kinase domain-containing protein</fullName>
    </recommendedName>
</protein>
<feature type="non-terminal residue" evidence="8">
    <location>
        <position position="1"/>
    </location>
</feature>
<evidence type="ECO:0000256" key="2">
    <source>
        <dbReference type="ARBA" id="ARBA00022679"/>
    </source>
</evidence>
<keyword evidence="3 6" id="KW-0547">Nucleotide-binding</keyword>
<keyword evidence="9" id="KW-1185">Reference proteome</keyword>
<evidence type="ECO:0000256" key="7">
    <source>
        <dbReference type="SAM" id="MobiDB-lite"/>
    </source>
</evidence>
<accession>A0ABN9XYS0</accession>
<reference evidence="8" key="1">
    <citation type="submission" date="2023-10" db="EMBL/GenBank/DDBJ databases">
        <authorList>
            <person name="Chen Y."/>
            <person name="Shah S."/>
            <person name="Dougan E. K."/>
            <person name="Thang M."/>
            <person name="Chan C."/>
        </authorList>
    </citation>
    <scope>NUCLEOTIDE SEQUENCE [LARGE SCALE GENOMIC DNA]</scope>
</reference>
<evidence type="ECO:0000313" key="9">
    <source>
        <dbReference type="Proteomes" id="UP001189429"/>
    </source>
</evidence>
<keyword evidence="5 6" id="KW-0067">ATP-binding</keyword>
<evidence type="ECO:0000256" key="5">
    <source>
        <dbReference type="ARBA" id="ARBA00022840"/>
    </source>
</evidence>
<evidence type="ECO:0000256" key="1">
    <source>
        <dbReference type="ARBA" id="ARBA00022527"/>
    </source>
</evidence>
<dbReference type="PANTHER" id="PTHR45646">
    <property type="entry name" value="SERINE/THREONINE-PROTEIN KINASE DOA-RELATED"/>
    <property type="match status" value="1"/>
</dbReference>
<dbReference type="EMBL" id="CAUYUJ010021277">
    <property type="protein sequence ID" value="CAK0903677.1"/>
    <property type="molecule type" value="Genomic_DNA"/>
</dbReference>
<dbReference type="PROSITE" id="PS00107">
    <property type="entry name" value="PROTEIN_KINASE_ATP"/>
    <property type="match status" value="1"/>
</dbReference>
<dbReference type="PANTHER" id="PTHR45646:SF11">
    <property type="entry name" value="SERINE_THREONINE-PROTEIN KINASE DOA"/>
    <property type="match status" value="1"/>
</dbReference>
<dbReference type="Gene3D" id="3.30.200.20">
    <property type="entry name" value="Phosphorylase Kinase, domain 1"/>
    <property type="match status" value="1"/>
</dbReference>
<dbReference type="Proteomes" id="UP001189429">
    <property type="component" value="Unassembled WGS sequence"/>
</dbReference>
<feature type="compositionally biased region" description="Basic residues" evidence="7">
    <location>
        <begin position="45"/>
        <end position="59"/>
    </location>
</feature>
<feature type="binding site" evidence="6">
    <location>
        <position position="112"/>
    </location>
    <ligand>
        <name>ATP</name>
        <dbReference type="ChEBI" id="CHEBI:30616"/>
    </ligand>
</feature>
<feature type="region of interest" description="Disordered" evidence="7">
    <location>
        <begin position="1"/>
        <end position="65"/>
    </location>
</feature>
<keyword evidence="1" id="KW-0723">Serine/threonine-protein kinase</keyword>
<dbReference type="InterPro" id="IPR017441">
    <property type="entry name" value="Protein_kinase_ATP_BS"/>
</dbReference>
<dbReference type="SUPFAM" id="SSF56112">
    <property type="entry name" value="Protein kinase-like (PK-like)"/>
    <property type="match status" value="1"/>
</dbReference>
<comment type="caution">
    <text evidence="8">The sequence shown here is derived from an EMBL/GenBank/DDBJ whole genome shotgun (WGS) entry which is preliminary data.</text>
</comment>
<keyword evidence="2" id="KW-0808">Transferase</keyword>
<evidence type="ECO:0000256" key="4">
    <source>
        <dbReference type="ARBA" id="ARBA00022777"/>
    </source>
</evidence>